<organism evidence="4 5">
    <name type="scientific">Haloarchaeobius litoreus</name>
    <dbReference type="NCBI Taxonomy" id="755306"/>
    <lineage>
        <taxon>Archaea</taxon>
        <taxon>Methanobacteriati</taxon>
        <taxon>Methanobacteriota</taxon>
        <taxon>Stenosarchaea group</taxon>
        <taxon>Halobacteria</taxon>
        <taxon>Halobacteriales</taxon>
        <taxon>Halorubellaceae</taxon>
        <taxon>Haloarchaeobius</taxon>
    </lineage>
</organism>
<proteinExistence type="predicted"/>
<evidence type="ECO:0000259" key="3">
    <source>
        <dbReference type="Pfam" id="PF23428"/>
    </source>
</evidence>
<sequence length="473" mass="50621">MDVPGIVESTLSGEEVAAEVSLGGENALYVTPTRTLIYQSEGFLSDESVDEYPHDAQRMTVKEGRRKTRISLEYSLDGTEEFTVPSNATDDVLHPVLAGVLNASGVTDADETVTRTFRLDELTLVITSARLVKHVGSAVWDEDYEEYHFADVTGLDFEDGSVATQLVLTVDGRPERMKVSNDRAAEVKEYLQRSLFSYYGVNSLDALNEAVAPEEADEADEAAAVDFGEGVDPLDAGNTVQPDDGGEPVEPGPPAEQPVENQPADAGTARGNEPVQSPAGGSQPGQPQADQQTQAQADQPAVDQTQAEQSSGEQPGQAQSPEQSQPTQRNESTSEDQTGQQGDGVDAVTETVDETTQNELASMVEETVSDTQDAAGSTESAQQTDSPESTQTDVSAGDDAAEPPANMDESDDEDSLADSKFAEAGFQPATSAGDEELLERIEALESQVEHQNELLKRQHDLLQQLVDELSRGR</sequence>
<feature type="coiled-coil region" evidence="1">
    <location>
        <begin position="434"/>
        <end position="461"/>
    </location>
</feature>
<dbReference type="AlphaFoldDB" id="A0ABD6DNQ8"/>
<reference evidence="4 5" key="1">
    <citation type="journal article" date="2019" name="Int. J. Syst. Evol. Microbiol.">
        <title>The Global Catalogue of Microorganisms (GCM) 10K type strain sequencing project: providing services to taxonomists for standard genome sequencing and annotation.</title>
        <authorList>
            <consortium name="The Broad Institute Genomics Platform"/>
            <consortium name="The Broad Institute Genome Sequencing Center for Infectious Disease"/>
            <person name="Wu L."/>
            <person name="Ma J."/>
        </authorList>
    </citation>
    <scope>NUCLEOTIDE SEQUENCE [LARGE SCALE GENOMIC DNA]</scope>
    <source>
        <strain evidence="4 5">CGMCC 1.10390</strain>
    </source>
</reference>
<feature type="domain" description="DUF7115" evidence="3">
    <location>
        <begin position="1"/>
        <end position="108"/>
    </location>
</feature>
<evidence type="ECO:0000256" key="2">
    <source>
        <dbReference type="SAM" id="MobiDB-lite"/>
    </source>
</evidence>
<gene>
    <name evidence="4" type="ORF">ACFSBL_12195</name>
</gene>
<dbReference type="EMBL" id="JBHUDO010000002">
    <property type="protein sequence ID" value="MFD1646441.1"/>
    <property type="molecule type" value="Genomic_DNA"/>
</dbReference>
<keyword evidence="5" id="KW-1185">Reference proteome</keyword>
<keyword evidence="1" id="KW-0175">Coiled coil</keyword>
<accession>A0ABD6DNQ8</accession>
<evidence type="ECO:0000256" key="1">
    <source>
        <dbReference type="SAM" id="Coils"/>
    </source>
</evidence>
<feature type="compositionally biased region" description="Polar residues" evidence="2">
    <location>
        <begin position="369"/>
        <end position="394"/>
    </location>
</feature>
<dbReference type="Pfam" id="PF23428">
    <property type="entry name" value="DUF7115"/>
    <property type="match status" value="1"/>
</dbReference>
<dbReference type="Proteomes" id="UP001597034">
    <property type="component" value="Unassembled WGS sequence"/>
</dbReference>
<name>A0ABD6DNQ8_9EURY</name>
<dbReference type="RefSeq" id="WP_256398041.1">
    <property type="nucleotide sequence ID" value="NZ_JANHJR010000001.1"/>
</dbReference>
<feature type="compositionally biased region" description="Polar residues" evidence="2">
    <location>
        <begin position="308"/>
        <end position="340"/>
    </location>
</feature>
<feature type="compositionally biased region" description="Low complexity" evidence="2">
    <location>
        <begin position="274"/>
        <end position="307"/>
    </location>
</feature>
<evidence type="ECO:0000313" key="5">
    <source>
        <dbReference type="Proteomes" id="UP001597034"/>
    </source>
</evidence>
<protein>
    <recommendedName>
        <fullName evidence="3">DUF7115 domain-containing protein</fullName>
    </recommendedName>
</protein>
<feature type="region of interest" description="Disordered" evidence="2">
    <location>
        <begin position="229"/>
        <end position="434"/>
    </location>
</feature>
<evidence type="ECO:0000313" key="4">
    <source>
        <dbReference type="EMBL" id="MFD1646441.1"/>
    </source>
</evidence>
<dbReference type="InterPro" id="IPR055539">
    <property type="entry name" value="DUF7115"/>
</dbReference>
<comment type="caution">
    <text evidence="4">The sequence shown here is derived from an EMBL/GenBank/DDBJ whole genome shotgun (WGS) entry which is preliminary data.</text>
</comment>